<dbReference type="Proteomes" id="UP000045840">
    <property type="component" value="Unassembled WGS sequence"/>
</dbReference>
<sequence>MYINIEQYKQARNTGAFESPSPPQQMERITLKMLTGQGRRELDVGYVVEIKLMGGCGRCMVTTAKLVAVKGIYV</sequence>
<reference evidence="4" key="1">
    <citation type="submission" date="2015-03" db="EMBL/GenBank/DDBJ databases">
        <authorList>
            <consortium name="Pathogen Informatics"/>
        </authorList>
    </citation>
    <scope>NUCLEOTIDE SEQUENCE [LARGE SCALE GENOMIC DNA]</scope>
    <source>
        <strain evidence="4">A125KOH2</strain>
    </source>
</reference>
<evidence type="ECO:0000313" key="3">
    <source>
        <dbReference type="Proteomes" id="UP000044625"/>
    </source>
</evidence>
<dbReference type="Proteomes" id="UP000044625">
    <property type="component" value="Unassembled WGS sequence"/>
</dbReference>
<dbReference type="AlphaFoldDB" id="A0A0T9PA03"/>
<evidence type="ECO:0000313" key="4">
    <source>
        <dbReference type="Proteomes" id="UP000045840"/>
    </source>
</evidence>
<name>A0A0T9PA03_9GAMM</name>
<evidence type="ECO:0000313" key="2">
    <source>
        <dbReference type="EMBL" id="CRY67546.1"/>
    </source>
</evidence>
<dbReference type="EMBL" id="CWJL01000012">
    <property type="protein sequence ID" value="CRY67546.1"/>
    <property type="molecule type" value="Genomic_DNA"/>
</dbReference>
<organism evidence="1 4">
    <name type="scientific">Yersinia pekkanenii</name>
    <dbReference type="NCBI Taxonomy" id="1288385"/>
    <lineage>
        <taxon>Bacteria</taxon>
        <taxon>Pseudomonadati</taxon>
        <taxon>Pseudomonadota</taxon>
        <taxon>Gammaproteobacteria</taxon>
        <taxon>Enterobacterales</taxon>
        <taxon>Yersiniaceae</taxon>
        <taxon>Yersinia</taxon>
    </lineage>
</organism>
<evidence type="ECO:0000313" key="1">
    <source>
        <dbReference type="EMBL" id="CNH53653.1"/>
    </source>
</evidence>
<dbReference type="EMBL" id="CQAZ01000011">
    <property type="protein sequence ID" value="CNH53653.1"/>
    <property type="molecule type" value="Genomic_DNA"/>
</dbReference>
<dbReference type="OrthoDB" id="9977506at2"/>
<keyword evidence="3" id="KW-1185">Reference proteome</keyword>
<protein>
    <submittedName>
        <fullName evidence="1">Uncharacterized protein</fullName>
    </submittedName>
</protein>
<gene>
    <name evidence="1" type="ORF">ERS008529_01481</name>
    <name evidence="2" type="ORF">ERS137968_02624</name>
</gene>
<accession>A0A0T9PA03</accession>
<dbReference type="RefSeq" id="WP_156168546.1">
    <property type="nucleotide sequence ID" value="NZ_CAWMMU010000012.1"/>
</dbReference>
<reference evidence="1" key="3">
    <citation type="submission" date="2015-03" db="EMBL/GenBank/DDBJ databases">
        <authorList>
            <person name="Murphy D."/>
        </authorList>
    </citation>
    <scope>NUCLEOTIDE SEQUENCE [LARGE SCALE GENOMIC DNA]</scope>
    <source>
        <strain evidence="1">A125KOH2</strain>
    </source>
</reference>
<reference evidence="2 3" key="2">
    <citation type="submission" date="2015-03" db="EMBL/GenBank/DDBJ databases">
        <authorList>
            <consortium name="Pathogen Informatics"/>
            <person name="Murphy D."/>
        </authorList>
    </citation>
    <scope>NUCLEOTIDE SEQUENCE [LARGE SCALE GENOMIC DNA]</scope>
    <source>
        <strain evidence="2">Type strain: CIP110230</strain>
        <strain evidence="3">type strain: CIP110230</strain>
    </source>
</reference>
<proteinExistence type="predicted"/>
<dbReference type="STRING" id="1288385.ERS137968_02624"/>